<reference evidence="1 2" key="1">
    <citation type="submission" date="2019-07" db="EMBL/GenBank/DDBJ databases">
        <title>WGS assembly of Gossypium mustelinum.</title>
        <authorList>
            <person name="Chen Z.J."/>
            <person name="Sreedasyam A."/>
            <person name="Ando A."/>
            <person name="Song Q."/>
            <person name="De L."/>
            <person name="Hulse-Kemp A."/>
            <person name="Ding M."/>
            <person name="Ye W."/>
            <person name="Kirkbride R."/>
            <person name="Jenkins J."/>
            <person name="Plott C."/>
            <person name="Lovell J."/>
            <person name="Lin Y.-M."/>
            <person name="Vaughn R."/>
            <person name="Liu B."/>
            <person name="Li W."/>
            <person name="Simpson S."/>
            <person name="Scheffler B."/>
            <person name="Saski C."/>
            <person name="Grover C."/>
            <person name="Hu G."/>
            <person name="Conover J."/>
            <person name="Carlson J."/>
            <person name="Shu S."/>
            <person name="Boston L."/>
            <person name="Williams M."/>
            <person name="Peterson D."/>
            <person name="Mcgee K."/>
            <person name="Jones D."/>
            <person name="Wendel J."/>
            <person name="Stelly D."/>
            <person name="Grimwood J."/>
            <person name="Schmutz J."/>
        </authorList>
    </citation>
    <scope>NUCLEOTIDE SEQUENCE [LARGE SCALE GENOMIC DNA]</scope>
    <source>
        <strain evidence="1">1408120.09</strain>
    </source>
</reference>
<protein>
    <submittedName>
        <fullName evidence="1">Uncharacterized protein</fullName>
    </submittedName>
</protein>
<dbReference type="EMBL" id="CM017643">
    <property type="protein sequence ID" value="TYJ21881.1"/>
    <property type="molecule type" value="Genomic_DNA"/>
</dbReference>
<sequence length="202" mass="22565">MAQRGPWWCGCELPTVGGPGTCLIFYRAVPCHTSFGFLYLFFCFGPTEKISKLNTWPCRPLRKHDTKGAVVQALVQFSAVPSCHISFDFLYFFWANRKNFQVKHLAVPPPQETWHNGGRGPGTCSISCRAIMPYFIRLLVFLLGQQKKFSIKNTKCKWRKKIAPISGMYGSLGKHPQRSPSRGVGHRATPAPWCLGCAGALG</sequence>
<evidence type="ECO:0000313" key="1">
    <source>
        <dbReference type="EMBL" id="TYJ21881.1"/>
    </source>
</evidence>
<name>A0A5D2Y9S4_GOSMU</name>
<evidence type="ECO:0000313" key="2">
    <source>
        <dbReference type="Proteomes" id="UP000323597"/>
    </source>
</evidence>
<keyword evidence="2" id="KW-1185">Reference proteome</keyword>
<accession>A0A5D2Y9S4</accession>
<proteinExistence type="predicted"/>
<gene>
    <name evidence="1" type="ORF">E1A91_A08G091700v1</name>
</gene>
<organism evidence="1 2">
    <name type="scientific">Gossypium mustelinum</name>
    <name type="common">Cotton</name>
    <name type="synonym">Gossypium caicoense</name>
    <dbReference type="NCBI Taxonomy" id="34275"/>
    <lineage>
        <taxon>Eukaryota</taxon>
        <taxon>Viridiplantae</taxon>
        <taxon>Streptophyta</taxon>
        <taxon>Embryophyta</taxon>
        <taxon>Tracheophyta</taxon>
        <taxon>Spermatophyta</taxon>
        <taxon>Magnoliopsida</taxon>
        <taxon>eudicotyledons</taxon>
        <taxon>Gunneridae</taxon>
        <taxon>Pentapetalae</taxon>
        <taxon>rosids</taxon>
        <taxon>malvids</taxon>
        <taxon>Malvales</taxon>
        <taxon>Malvaceae</taxon>
        <taxon>Malvoideae</taxon>
        <taxon>Gossypium</taxon>
    </lineage>
</organism>
<dbReference type="Proteomes" id="UP000323597">
    <property type="component" value="Chromosome A08"/>
</dbReference>
<dbReference type="AlphaFoldDB" id="A0A5D2Y9S4"/>